<reference evidence="1 2" key="1">
    <citation type="submission" date="2024-01" db="EMBL/GenBank/DDBJ databases">
        <title>The genomes of 5 underutilized Papilionoideae crops provide insights into root nodulation and disease resistanc.</title>
        <authorList>
            <person name="Yuan L."/>
        </authorList>
    </citation>
    <scope>NUCLEOTIDE SEQUENCE [LARGE SCALE GENOMIC DNA]</scope>
    <source>
        <strain evidence="1">ZHUSHIDOU_FW_LH</strain>
        <tissue evidence="1">Leaf</tissue>
    </source>
</reference>
<keyword evidence="2" id="KW-1185">Reference proteome</keyword>
<dbReference type="EMBL" id="JAYWIO010000002">
    <property type="protein sequence ID" value="KAK7281659.1"/>
    <property type="molecule type" value="Genomic_DNA"/>
</dbReference>
<organism evidence="1 2">
    <name type="scientific">Crotalaria pallida</name>
    <name type="common">Smooth rattlebox</name>
    <name type="synonym">Crotalaria striata</name>
    <dbReference type="NCBI Taxonomy" id="3830"/>
    <lineage>
        <taxon>Eukaryota</taxon>
        <taxon>Viridiplantae</taxon>
        <taxon>Streptophyta</taxon>
        <taxon>Embryophyta</taxon>
        <taxon>Tracheophyta</taxon>
        <taxon>Spermatophyta</taxon>
        <taxon>Magnoliopsida</taxon>
        <taxon>eudicotyledons</taxon>
        <taxon>Gunneridae</taxon>
        <taxon>Pentapetalae</taxon>
        <taxon>rosids</taxon>
        <taxon>fabids</taxon>
        <taxon>Fabales</taxon>
        <taxon>Fabaceae</taxon>
        <taxon>Papilionoideae</taxon>
        <taxon>50 kb inversion clade</taxon>
        <taxon>genistoids sensu lato</taxon>
        <taxon>core genistoids</taxon>
        <taxon>Crotalarieae</taxon>
        <taxon>Crotalaria</taxon>
    </lineage>
</organism>
<protein>
    <submittedName>
        <fullName evidence="1">Uncharacterized protein</fullName>
    </submittedName>
</protein>
<comment type="caution">
    <text evidence="1">The sequence shown here is derived from an EMBL/GenBank/DDBJ whole genome shotgun (WGS) entry which is preliminary data.</text>
</comment>
<sequence>MVRMATTHNDVVQAERQHAKMVNLELQDKVRNMSLCLEDQEKIIVRGMTRFAQLTYLANTTIDSILRQRRDVEAVMNPFNTPREVQSFIVYDKELIEDMKDVMAKAKKEYVP</sequence>
<accession>A0AAN9FVC2</accession>
<proteinExistence type="predicted"/>
<gene>
    <name evidence="1" type="ORF">RIF29_09846</name>
</gene>
<dbReference type="Proteomes" id="UP001372338">
    <property type="component" value="Unassembled WGS sequence"/>
</dbReference>
<evidence type="ECO:0000313" key="1">
    <source>
        <dbReference type="EMBL" id="KAK7281659.1"/>
    </source>
</evidence>
<name>A0AAN9FVC2_CROPI</name>
<evidence type="ECO:0000313" key="2">
    <source>
        <dbReference type="Proteomes" id="UP001372338"/>
    </source>
</evidence>
<dbReference type="AlphaFoldDB" id="A0AAN9FVC2"/>